<evidence type="ECO:0000313" key="10">
    <source>
        <dbReference type="EMBL" id="MFF5923931.1"/>
    </source>
</evidence>
<evidence type="ECO:0000313" key="11">
    <source>
        <dbReference type="Proteomes" id="UP001602370"/>
    </source>
</evidence>
<proteinExistence type="inferred from homology"/>
<gene>
    <name evidence="10" type="ORF">ACFY8C_37245</name>
</gene>
<keyword evidence="5 9" id="KW-0812">Transmembrane</keyword>
<dbReference type="PANTHER" id="PTHR30472">
    <property type="entry name" value="FERRIC ENTEROBACTIN TRANSPORT SYSTEM PERMEASE PROTEIN"/>
    <property type="match status" value="1"/>
</dbReference>
<feature type="transmembrane region" description="Helical" evidence="9">
    <location>
        <begin position="43"/>
        <end position="62"/>
    </location>
</feature>
<feature type="transmembrane region" description="Helical" evidence="9">
    <location>
        <begin position="228"/>
        <end position="249"/>
    </location>
</feature>
<accession>A0ABW6Y2Z7</accession>
<comment type="subcellular location">
    <subcellularLocation>
        <location evidence="1">Cell membrane</location>
        <topology evidence="1">Multi-pass membrane protein</topology>
    </subcellularLocation>
</comment>
<name>A0ABW6Y2Z7_9ACTN</name>
<reference evidence="10 11" key="1">
    <citation type="submission" date="2024-10" db="EMBL/GenBank/DDBJ databases">
        <title>The Natural Products Discovery Center: Release of the First 8490 Sequenced Strains for Exploring Actinobacteria Biosynthetic Diversity.</title>
        <authorList>
            <person name="Kalkreuter E."/>
            <person name="Kautsar S.A."/>
            <person name="Yang D."/>
            <person name="Bader C.D."/>
            <person name="Teijaro C.N."/>
            <person name="Fluegel L."/>
            <person name="Davis C.M."/>
            <person name="Simpson J.R."/>
            <person name="Lauterbach L."/>
            <person name="Steele A.D."/>
            <person name="Gui C."/>
            <person name="Meng S."/>
            <person name="Li G."/>
            <person name="Viehrig K."/>
            <person name="Ye F."/>
            <person name="Su P."/>
            <person name="Kiefer A.F."/>
            <person name="Nichols A."/>
            <person name="Cepeda A.J."/>
            <person name="Yan W."/>
            <person name="Fan B."/>
            <person name="Jiang Y."/>
            <person name="Adhikari A."/>
            <person name="Zheng C.-J."/>
            <person name="Schuster L."/>
            <person name="Cowan T.M."/>
            <person name="Smanski M.J."/>
            <person name="Chevrette M.G."/>
            <person name="De Carvalho L.P.S."/>
            <person name="Shen B."/>
        </authorList>
    </citation>
    <scope>NUCLEOTIDE SEQUENCE [LARGE SCALE GENOMIC DNA]</scope>
    <source>
        <strain evidence="10 11">NPDC012605</strain>
    </source>
</reference>
<dbReference type="Pfam" id="PF01032">
    <property type="entry name" value="FecCD"/>
    <property type="match status" value="1"/>
</dbReference>
<evidence type="ECO:0000256" key="8">
    <source>
        <dbReference type="SAM" id="MobiDB-lite"/>
    </source>
</evidence>
<keyword evidence="4" id="KW-1003">Cell membrane</keyword>
<feature type="transmembrane region" description="Helical" evidence="9">
    <location>
        <begin position="269"/>
        <end position="297"/>
    </location>
</feature>
<keyword evidence="6 9" id="KW-1133">Transmembrane helix</keyword>
<feature type="transmembrane region" description="Helical" evidence="9">
    <location>
        <begin position="128"/>
        <end position="146"/>
    </location>
</feature>
<feature type="transmembrane region" description="Helical" evidence="9">
    <location>
        <begin position="341"/>
        <end position="358"/>
    </location>
</feature>
<keyword evidence="7 9" id="KW-0472">Membrane</keyword>
<dbReference type="EMBL" id="JBIBDZ010000016">
    <property type="protein sequence ID" value="MFF5923931.1"/>
    <property type="molecule type" value="Genomic_DNA"/>
</dbReference>
<dbReference type="SUPFAM" id="SSF81345">
    <property type="entry name" value="ABC transporter involved in vitamin B12 uptake, BtuC"/>
    <property type="match status" value="1"/>
</dbReference>
<feature type="transmembrane region" description="Helical" evidence="9">
    <location>
        <begin position="153"/>
        <end position="175"/>
    </location>
</feature>
<evidence type="ECO:0000256" key="5">
    <source>
        <dbReference type="ARBA" id="ARBA00022692"/>
    </source>
</evidence>
<dbReference type="Proteomes" id="UP001602370">
    <property type="component" value="Unassembled WGS sequence"/>
</dbReference>
<evidence type="ECO:0000256" key="2">
    <source>
        <dbReference type="ARBA" id="ARBA00007935"/>
    </source>
</evidence>
<evidence type="ECO:0000256" key="3">
    <source>
        <dbReference type="ARBA" id="ARBA00022448"/>
    </source>
</evidence>
<keyword evidence="3" id="KW-0813">Transport</keyword>
<dbReference type="InterPro" id="IPR000522">
    <property type="entry name" value="ABC_transptr_permease_BtuC"/>
</dbReference>
<evidence type="ECO:0000256" key="9">
    <source>
        <dbReference type="SAM" id="Phobius"/>
    </source>
</evidence>
<dbReference type="CDD" id="cd06550">
    <property type="entry name" value="TM_ABC_iron-siderophores_like"/>
    <property type="match status" value="1"/>
</dbReference>
<dbReference type="InterPro" id="IPR037294">
    <property type="entry name" value="ABC_BtuC-like"/>
</dbReference>
<dbReference type="Gene3D" id="1.10.3470.10">
    <property type="entry name" value="ABC transporter involved in vitamin B12 uptake, BtuC"/>
    <property type="match status" value="1"/>
</dbReference>
<comment type="similarity">
    <text evidence="2">Belongs to the binding-protein-dependent transport system permease family. FecCD subfamily.</text>
</comment>
<feature type="region of interest" description="Disordered" evidence="8">
    <location>
        <begin position="1"/>
        <end position="20"/>
    </location>
</feature>
<evidence type="ECO:0000256" key="7">
    <source>
        <dbReference type="ARBA" id="ARBA00023136"/>
    </source>
</evidence>
<feature type="transmembrane region" description="Helical" evidence="9">
    <location>
        <begin position="181"/>
        <end position="201"/>
    </location>
</feature>
<dbReference type="PANTHER" id="PTHR30472:SF24">
    <property type="entry name" value="FERRIC ENTEROBACTIN TRANSPORT SYSTEM PERMEASE PROTEIN FEPG"/>
    <property type="match status" value="1"/>
</dbReference>
<evidence type="ECO:0000256" key="6">
    <source>
        <dbReference type="ARBA" id="ARBA00022989"/>
    </source>
</evidence>
<feature type="transmembrane region" description="Helical" evidence="9">
    <location>
        <begin position="98"/>
        <end position="116"/>
    </location>
</feature>
<protein>
    <submittedName>
        <fullName evidence="10">FecCD family ABC transporter permease</fullName>
    </submittedName>
</protein>
<sequence length="366" mass="37214">MKTADRTDSPDSPQVTKPRAVRPAGRGVLRIGPWVAVPVRRTTVIAAVVSLLLLCAGAVATLSMGRLGIDLPDLPSALAGEATGKNAFVLNRLRGPRLVVAIATGAAFGLSGALFQSVTRNPLGSPDVIGLGAGAGAGAAAAALFLPDVMPVAVGALLGAILAMTVVFLATGTGFRSPGRLVVAGIGVAAMATALTQYVVYAVERDKASALTAYINGSLSARSWEDAATIWTVLLVSLPFAALLARPLSIGEMGDDLSTGLGARPGRTATWAVALSIVLSAGAVSVAGPIAFISLTAPQIAKRVTRSGGPHLVMSTLLGALLLVLADLTAQQLPLFDDLPVGLYTMAVGGAYLGYLLLREWRRPAA</sequence>
<evidence type="ECO:0000256" key="1">
    <source>
        <dbReference type="ARBA" id="ARBA00004651"/>
    </source>
</evidence>
<keyword evidence="11" id="KW-1185">Reference proteome</keyword>
<comment type="caution">
    <text evidence="10">The sequence shown here is derived from an EMBL/GenBank/DDBJ whole genome shotgun (WGS) entry which is preliminary data.</text>
</comment>
<dbReference type="RefSeq" id="WP_030312991.1">
    <property type="nucleotide sequence ID" value="NZ_JBIBDZ010000016.1"/>
</dbReference>
<evidence type="ECO:0000256" key="4">
    <source>
        <dbReference type="ARBA" id="ARBA00022475"/>
    </source>
</evidence>
<organism evidence="10 11">
    <name type="scientific">Streptomyces flavochromogenes</name>
    <dbReference type="NCBI Taxonomy" id="68199"/>
    <lineage>
        <taxon>Bacteria</taxon>
        <taxon>Bacillati</taxon>
        <taxon>Actinomycetota</taxon>
        <taxon>Actinomycetes</taxon>
        <taxon>Kitasatosporales</taxon>
        <taxon>Streptomycetaceae</taxon>
        <taxon>Streptomyces</taxon>
    </lineage>
</organism>